<comment type="similarity">
    <text evidence="2">Belongs to the DUF177 domain family.</text>
</comment>
<dbReference type="EMBL" id="JACXSW010000013">
    <property type="protein sequence ID" value="MBD3716457.1"/>
    <property type="molecule type" value="Genomic_DNA"/>
</dbReference>
<dbReference type="Proteomes" id="UP000622731">
    <property type="component" value="Unassembled WGS sequence"/>
</dbReference>
<evidence type="ECO:0000313" key="10">
    <source>
        <dbReference type="EMBL" id="MBD3720958.1"/>
    </source>
</evidence>
<dbReference type="Pfam" id="PF02620">
    <property type="entry name" value="YceD"/>
    <property type="match status" value="1"/>
</dbReference>
<dbReference type="InterPro" id="IPR039255">
    <property type="entry name" value="YceD_bac"/>
</dbReference>
<dbReference type="Proteomes" id="UP000655796">
    <property type="component" value="Unassembled WGS sequence"/>
</dbReference>
<dbReference type="PANTHER" id="PTHR38099">
    <property type="entry name" value="LARGE RIBOSOMAL RNA SUBUNIT ACCUMULATION PROTEIN YCED"/>
    <property type="match status" value="1"/>
</dbReference>
<dbReference type="GO" id="GO:0005829">
    <property type="term" value="C:cytosol"/>
    <property type="evidence" value="ECO:0007669"/>
    <property type="project" value="TreeGrafter"/>
</dbReference>
<comment type="caution">
    <text evidence="6">The sequence shown here is derived from an EMBL/GenBank/DDBJ whole genome shotgun (WGS) entry which is preliminary data.</text>
</comment>
<dbReference type="Proteomes" id="UP000609027">
    <property type="component" value="Unassembled WGS sequence"/>
</dbReference>
<dbReference type="AlphaFoldDB" id="A0A927DA52"/>
<dbReference type="PANTHER" id="PTHR38099:SF1">
    <property type="entry name" value="LARGE RIBOSOMAL RNA SUBUNIT ACCUMULATION PROTEIN YCED"/>
    <property type="match status" value="1"/>
</dbReference>
<keyword evidence="4" id="KW-0690">Ribosome biogenesis</keyword>
<dbReference type="GO" id="GO:0042254">
    <property type="term" value="P:ribosome biogenesis"/>
    <property type="evidence" value="ECO:0007669"/>
    <property type="project" value="UniProtKB-KW"/>
</dbReference>
<evidence type="ECO:0000256" key="5">
    <source>
        <dbReference type="ARBA" id="ARBA00031841"/>
    </source>
</evidence>
<evidence type="ECO:0000313" key="6">
    <source>
        <dbReference type="EMBL" id="MBD3701990.1"/>
    </source>
</evidence>
<dbReference type="EMBL" id="JACXTE010000001">
    <property type="protein sequence ID" value="MBD3708133.1"/>
    <property type="molecule type" value="Genomic_DNA"/>
</dbReference>
<evidence type="ECO:0000313" key="9">
    <source>
        <dbReference type="EMBL" id="MBD3719976.1"/>
    </source>
</evidence>
<dbReference type="Proteomes" id="UP000639195">
    <property type="component" value="Unassembled WGS sequence"/>
</dbReference>
<proteinExistence type="inferred from homology"/>
<dbReference type="EMBL" id="JACXTD010000001">
    <property type="protein sequence ID" value="MBD3701990.1"/>
    <property type="molecule type" value="Genomic_DNA"/>
</dbReference>
<comment type="function">
    <text evidence="1">Plays a role in synthesis, processing and/or stability of 23S rRNA.</text>
</comment>
<evidence type="ECO:0000256" key="1">
    <source>
        <dbReference type="ARBA" id="ARBA00002868"/>
    </source>
</evidence>
<gene>
    <name evidence="6" type="primary">yceD</name>
    <name evidence="8" type="ORF">IE979_25650</name>
    <name evidence="6" type="ORF">IE986_07865</name>
    <name evidence="7" type="ORF">IE987_12340</name>
    <name evidence="9" type="ORF">IE988_13865</name>
    <name evidence="10" type="ORF">IE992_07795</name>
</gene>
<evidence type="ECO:0000313" key="8">
    <source>
        <dbReference type="EMBL" id="MBD3716457.1"/>
    </source>
</evidence>
<sequence>MCAPYAKVKLPLTLDPVRTAQKRLDYEGIYARDQVERVTDSVVSVDSDVECSMSFAIDNQRLAVITGDAKVTVTLECQRCGKPFSHHVHTTYCFSPVRNDEQAEALPEAYEPIEVNEFGEIDLQAMVEDEIILSLPVVPVHDSEHCEVSDADMVFGELPEEAQKPNPFAVLASLKRK</sequence>
<name>A0A927DA52_KLEPN</name>
<dbReference type="EMBL" id="JACXTF010000001">
    <property type="protein sequence ID" value="MBD3719976.1"/>
    <property type="molecule type" value="Genomic_DNA"/>
</dbReference>
<organism evidence="6 11">
    <name type="scientific">Klebsiella pneumoniae</name>
    <dbReference type="NCBI Taxonomy" id="573"/>
    <lineage>
        <taxon>Bacteria</taxon>
        <taxon>Pseudomonadati</taxon>
        <taxon>Pseudomonadota</taxon>
        <taxon>Gammaproteobacteria</taxon>
        <taxon>Enterobacterales</taxon>
        <taxon>Enterobacteriaceae</taxon>
        <taxon>Klebsiella/Raoultella group</taxon>
        <taxon>Klebsiella</taxon>
        <taxon>Klebsiella pneumoniae complex</taxon>
    </lineage>
</organism>
<accession>A0A927DA52</accession>
<evidence type="ECO:0000256" key="4">
    <source>
        <dbReference type="ARBA" id="ARBA00022517"/>
    </source>
</evidence>
<dbReference type="InterPro" id="IPR003772">
    <property type="entry name" value="YceD"/>
</dbReference>
<evidence type="ECO:0000313" key="7">
    <source>
        <dbReference type="EMBL" id="MBD3708133.1"/>
    </source>
</evidence>
<evidence type="ECO:0000256" key="3">
    <source>
        <dbReference type="ARBA" id="ARBA00015716"/>
    </source>
</evidence>
<protein>
    <recommendedName>
        <fullName evidence="3">Large ribosomal RNA subunit accumulation protein YceD</fullName>
    </recommendedName>
    <alternativeName>
        <fullName evidence="5">23S rRNA accumulation protein YceD</fullName>
    </alternativeName>
</protein>
<dbReference type="NCBIfam" id="NF008395">
    <property type="entry name" value="PRK11193.1"/>
    <property type="match status" value="1"/>
</dbReference>
<evidence type="ECO:0000256" key="2">
    <source>
        <dbReference type="ARBA" id="ARBA00010740"/>
    </source>
</evidence>
<evidence type="ECO:0000313" key="11">
    <source>
        <dbReference type="Proteomes" id="UP000655796"/>
    </source>
</evidence>
<dbReference type="EMBL" id="JACXTJ010000001">
    <property type="protein sequence ID" value="MBD3720958.1"/>
    <property type="molecule type" value="Genomic_DNA"/>
</dbReference>
<reference evidence="6" key="1">
    <citation type="submission" date="2020-07" db="EMBL/GenBank/DDBJ databases">
        <title>Clinical and genomic characterization of carbapenemase-producing Enterobacterales causing secondary infections during the COVID-19 crisis at a New York City hospital.</title>
        <authorList>
            <person name="Gomez-Simmonds A."/>
            <person name="Annavajhala M.K."/>
            <person name="Uhlemann A.-C."/>
        </authorList>
    </citation>
    <scope>NUCLEOTIDE SEQUENCE</scope>
    <source>
        <strain evidence="8">KP1827</strain>
        <strain evidence="6">NK1590</strain>
        <strain evidence="7">NK1593</strain>
        <strain evidence="9">NK1594</strain>
        <strain evidence="10">NK1607</strain>
    </source>
</reference>
<dbReference type="Proteomes" id="UP000657739">
    <property type="component" value="Unassembled WGS sequence"/>
</dbReference>